<keyword evidence="3" id="KW-1185">Reference proteome</keyword>
<comment type="caution">
    <text evidence="2">The sequence shown here is derived from an EMBL/GenBank/DDBJ whole genome shotgun (WGS) entry which is preliminary data.</text>
</comment>
<dbReference type="EMBL" id="NHTK01005773">
    <property type="protein sequence ID" value="PPQ74138.1"/>
    <property type="molecule type" value="Genomic_DNA"/>
</dbReference>
<evidence type="ECO:0000313" key="2">
    <source>
        <dbReference type="EMBL" id="PPQ74138.1"/>
    </source>
</evidence>
<evidence type="ECO:0000256" key="1">
    <source>
        <dbReference type="SAM" id="MobiDB-lite"/>
    </source>
</evidence>
<evidence type="ECO:0008006" key="4">
    <source>
        <dbReference type="Google" id="ProtNLM"/>
    </source>
</evidence>
<proteinExistence type="predicted"/>
<protein>
    <recommendedName>
        <fullName evidence="4">HNH nuclease domain-containing protein</fullName>
    </recommendedName>
</protein>
<dbReference type="InParanoid" id="A0A409W6M3"/>
<dbReference type="STRING" id="181874.A0A409W6M3"/>
<dbReference type="OrthoDB" id="3133596at2759"/>
<reference evidence="2 3" key="1">
    <citation type="journal article" date="2018" name="Evol. Lett.">
        <title>Horizontal gene cluster transfer increased hallucinogenic mushroom diversity.</title>
        <authorList>
            <person name="Reynolds H.T."/>
            <person name="Vijayakumar V."/>
            <person name="Gluck-Thaler E."/>
            <person name="Korotkin H.B."/>
            <person name="Matheny P.B."/>
            <person name="Slot J.C."/>
        </authorList>
    </citation>
    <scope>NUCLEOTIDE SEQUENCE [LARGE SCALE GENOMIC DNA]</scope>
    <source>
        <strain evidence="2 3">2629</strain>
    </source>
</reference>
<feature type="compositionally biased region" description="Basic residues" evidence="1">
    <location>
        <begin position="701"/>
        <end position="717"/>
    </location>
</feature>
<name>A0A409W6M3_9AGAR</name>
<gene>
    <name evidence="2" type="ORF">CVT24_012831</name>
</gene>
<accession>A0A409W6M3</accession>
<feature type="region of interest" description="Disordered" evidence="1">
    <location>
        <begin position="689"/>
        <end position="717"/>
    </location>
</feature>
<dbReference type="Proteomes" id="UP000284842">
    <property type="component" value="Unassembled WGS sequence"/>
</dbReference>
<feature type="compositionally biased region" description="Polar residues" evidence="1">
    <location>
        <begin position="230"/>
        <end position="239"/>
    </location>
</feature>
<feature type="region of interest" description="Disordered" evidence="1">
    <location>
        <begin position="230"/>
        <end position="261"/>
    </location>
</feature>
<evidence type="ECO:0000313" key="3">
    <source>
        <dbReference type="Proteomes" id="UP000284842"/>
    </source>
</evidence>
<dbReference type="AlphaFoldDB" id="A0A409W6M3"/>
<feature type="compositionally biased region" description="Polar residues" evidence="1">
    <location>
        <begin position="593"/>
        <end position="604"/>
    </location>
</feature>
<feature type="region of interest" description="Disordered" evidence="1">
    <location>
        <begin position="591"/>
        <end position="670"/>
    </location>
</feature>
<organism evidence="2 3">
    <name type="scientific">Panaeolus cyanescens</name>
    <dbReference type="NCBI Taxonomy" id="181874"/>
    <lineage>
        <taxon>Eukaryota</taxon>
        <taxon>Fungi</taxon>
        <taxon>Dikarya</taxon>
        <taxon>Basidiomycota</taxon>
        <taxon>Agaricomycotina</taxon>
        <taxon>Agaricomycetes</taxon>
        <taxon>Agaricomycetidae</taxon>
        <taxon>Agaricales</taxon>
        <taxon>Agaricineae</taxon>
        <taxon>Galeropsidaceae</taxon>
        <taxon>Panaeolus</taxon>
    </lineage>
</organism>
<feature type="compositionally biased region" description="Low complexity" evidence="1">
    <location>
        <begin position="659"/>
        <end position="670"/>
    </location>
</feature>
<sequence>MVYLTSTLKKSATKRTKNADPNSGRCLIENCSSTGAIRVARVYDRDFHPNDIDSIEWVWKMVRGTLNLDSRRNTFCLGESLYEMYKNKNWALLPTEEDVLRFIRPHGRMPCTRENFPDVQGGIFKYRFLPLSNMDDVYITRQSSEERGSRVEIHNFPFEDFPVIASQVDPRYVILHLGDILFGDFEESVRLALLEKYPYLHHVGSLYTRWTAPIPMFAFKDRTFIPGPSHSNDLTSPVQSHLEDDDTCTPSRRNTPLPPKPMPWFSSSSETSLNDECDDHGYWDGNSTNNSDDMETAVSSGVTGGLSALSTSKSVVDRIFDWAKELSSSIHNIATEPDGCLQIRLLRLGRRPKLQANKQKRQTESTYLKNSTIKNVKNMDPSLGRCLIENCSSTGAIRLVRVYNRDFHPNNVDSMEWEWNMVRGTLNLDTRRNVFCLGESMYELYKNKKWALLPTEEDVMNFFSDAEGDTMCMREDFPPVQAGPFMYKFLPLGNMDDIYITRQSRATEDGSNRVDVYEYPFDDFPVITSHVDPRYVILHLGETLFGGVEDEVRMALFETYPYLSELWSLSTSWTAPIPMFAFRDRTYIPRPPNSNNLATPVQSNSEDDEASTPSRRNTPLLPKPMPWFSSSSETSLNDECDDHGYWDGDSTNSSDGMESAVSSSVTGGLSASSTSQWVVDRVFGWSKECCSPTPPPEVKPPLRRSTRIRKKPKHFLS</sequence>